<comment type="similarity">
    <text evidence="2">Belongs to the actin family. ARP8 subfamily.</text>
</comment>
<keyword evidence="7" id="KW-0805">Transcription regulation</keyword>
<dbReference type="SMART" id="SM00268">
    <property type="entry name" value="ACTIN"/>
    <property type="match status" value="1"/>
</dbReference>
<organism evidence="13">
    <name type="scientific">Culex pipiens</name>
    <name type="common">House mosquito</name>
    <dbReference type="NCBI Taxonomy" id="7175"/>
    <lineage>
        <taxon>Eukaryota</taxon>
        <taxon>Metazoa</taxon>
        <taxon>Ecdysozoa</taxon>
        <taxon>Arthropoda</taxon>
        <taxon>Hexapoda</taxon>
        <taxon>Insecta</taxon>
        <taxon>Pterygota</taxon>
        <taxon>Neoptera</taxon>
        <taxon>Endopterygota</taxon>
        <taxon>Diptera</taxon>
        <taxon>Nematocera</taxon>
        <taxon>Culicoidea</taxon>
        <taxon>Culicidae</taxon>
        <taxon>Culicinae</taxon>
        <taxon>Culicini</taxon>
        <taxon>Culex</taxon>
        <taxon>Culex</taxon>
    </lineage>
</organism>
<dbReference type="Gene3D" id="3.90.640.10">
    <property type="entry name" value="Actin, Chain A, domain 4"/>
    <property type="match status" value="1"/>
</dbReference>
<dbReference type="GO" id="GO:0005634">
    <property type="term" value="C:nucleus"/>
    <property type="evidence" value="ECO:0007669"/>
    <property type="project" value="UniProtKB-SubCell"/>
</dbReference>
<keyword evidence="4" id="KW-0547">Nucleotide-binding</keyword>
<evidence type="ECO:0000256" key="9">
    <source>
        <dbReference type="ARBA" id="ARBA00023172"/>
    </source>
</evidence>
<evidence type="ECO:0000256" key="12">
    <source>
        <dbReference type="ARBA" id="ARBA00025560"/>
    </source>
</evidence>
<evidence type="ECO:0000256" key="1">
    <source>
        <dbReference type="ARBA" id="ARBA00004123"/>
    </source>
</evidence>
<evidence type="ECO:0000256" key="6">
    <source>
        <dbReference type="ARBA" id="ARBA00022840"/>
    </source>
</evidence>
<sequence>MATPKETPEQLQAQNIIVIHPGSLYLRMGRASDVNPCRMLHAIARRRKPGGIAHRDLVLPVAVASVAVTGSKSSKDSLPEFEECRLVVSHTLQSCVQSDGRRRYATPPQQISAFNRRSQPETVDGPKTEWRDDLVGDMVFGEEVLWLNPGGEFNLHFPIRRGELNLHRSVGGSISSVMSDLQAIWEHVLQQRLRVDLKQLRHYKAVLVIPDIYDRGHLKEMTTLLLNRIGFGSCFLVQDHVAATFGAGVGYACVVDVGDQKTSVSCVEDGISHPSTRVRLDYGGADVTQAFYWMLQKCAFPYKECNPARPHDAFLLKQLKEEYGHVNLDVCGSLEKSFSVQSPQQSKRRFTLQIGDEAIVAPLAVFHTELFSVTGANRALPKTQKPSAAQPNSEDCFDAEYLRETGRRGKENLEQTANESGLLGAGAGGDNPDEDMVADGLEQETKEVGRMANEKDFMLPGGQIIGIDQAVVQSIERCPNDELKRKMYSCILVVGGGMKFVGISNWLQNRVSLKIPLVYRSEHNIVTSSKDIDAEITAWKGAAIMSCLESAGELWLTEPEWTRYGLRILREKAVFMW</sequence>
<evidence type="ECO:0000256" key="3">
    <source>
        <dbReference type="ARBA" id="ARBA00021608"/>
    </source>
</evidence>
<dbReference type="Gene3D" id="3.30.420.40">
    <property type="match status" value="3"/>
</dbReference>
<evidence type="ECO:0000256" key="7">
    <source>
        <dbReference type="ARBA" id="ARBA00023015"/>
    </source>
</evidence>
<dbReference type="EMBL" id="HBUE01230733">
    <property type="protein sequence ID" value="CAG6544819.1"/>
    <property type="molecule type" value="Transcribed_RNA"/>
</dbReference>
<dbReference type="GO" id="GO:0006281">
    <property type="term" value="P:DNA repair"/>
    <property type="evidence" value="ECO:0007669"/>
    <property type="project" value="UniProtKB-KW"/>
</dbReference>
<comment type="subcellular location">
    <subcellularLocation>
        <location evidence="1">Nucleus</location>
    </subcellularLocation>
</comment>
<name>A0A8D8I180_CULPI</name>
<evidence type="ECO:0000256" key="2">
    <source>
        <dbReference type="ARBA" id="ARBA00007720"/>
    </source>
</evidence>
<evidence type="ECO:0000313" key="13">
    <source>
        <dbReference type="EMBL" id="CAG6544819.1"/>
    </source>
</evidence>
<dbReference type="CDD" id="cd10206">
    <property type="entry name" value="ASKHA_NBD_Arp8-like"/>
    <property type="match status" value="1"/>
</dbReference>
<keyword evidence="8" id="KW-0804">Transcription</keyword>
<dbReference type="InterPro" id="IPR004000">
    <property type="entry name" value="Actin"/>
</dbReference>
<keyword evidence="10" id="KW-0234">DNA repair</keyword>
<evidence type="ECO:0000256" key="4">
    <source>
        <dbReference type="ARBA" id="ARBA00022741"/>
    </source>
</evidence>
<dbReference type="FunFam" id="3.30.420.40:FF:000294">
    <property type="entry name" value="Actin-related protein 8"/>
    <property type="match status" value="1"/>
</dbReference>
<keyword evidence="9" id="KW-0233">DNA recombination</keyword>
<evidence type="ECO:0000256" key="10">
    <source>
        <dbReference type="ARBA" id="ARBA00023204"/>
    </source>
</evidence>
<comment type="function">
    <text evidence="12">Plays an important role in the functional organization of mitotic chromosomes. Exhibits low basal ATPase activity, and unable to polymerize.</text>
</comment>
<evidence type="ECO:0000256" key="11">
    <source>
        <dbReference type="ARBA" id="ARBA00023242"/>
    </source>
</evidence>
<keyword evidence="6" id="KW-0067">ATP-binding</keyword>
<reference evidence="13" key="1">
    <citation type="submission" date="2021-05" db="EMBL/GenBank/DDBJ databases">
        <authorList>
            <person name="Alioto T."/>
            <person name="Alioto T."/>
            <person name="Gomez Garrido J."/>
        </authorList>
    </citation>
    <scope>NUCLEOTIDE SEQUENCE</scope>
</reference>
<keyword evidence="11" id="KW-0539">Nucleus</keyword>
<keyword evidence="5" id="KW-0227">DNA damage</keyword>
<dbReference type="Pfam" id="PF00022">
    <property type="entry name" value="Actin"/>
    <property type="match status" value="2"/>
</dbReference>
<dbReference type="AlphaFoldDB" id="A0A8D8I180"/>
<dbReference type="PANTHER" id="PTHR11937">
    <property type="entry name" value="ACTIN"/>
    <property type="match status" value="1"/>
</dbReference>
<dbReference type="FunFam" id="3.30.420.40:FF:000121">
    <property type="entry name" value="Actin-related protein 8"/>
    <property type="match status" value="1"/>
</dbReference>
<proteinExistence type="inferred from homology"/>
<protein>
    <recommendedName>
        <fullName evidence="3">Actin-related protein 8</fullName>
    </recommendedName>
</protein>
<dbReference type="GO" id="GO:0005524">
    <property type="term" value="F:ATP binding"/>
    <property type="evidence" value="ECO:0007669"/>
    <property type="project" value="UniProtKB-KW"/>
</dbReference>
<evidence type="ECO:0000256" key="5">
    <source>
        <dbReference type="ARBA" id="ARBA00022763"/>
    </source>
</evidence>
<evidence type="ECO:0000256" key="8">
    <source>
        <dbReference type="ARBA" id="ARBA00023163"/>
    </source>
</evidence>
<dbReference type="SUPFAM" id="SSF53067">
    <property type="entry name" value="Actin-like ATPase domain"/>
    <property type="match status" value="2"/>
</dbReference>
<dbReference type="InterPro" id="IPR043129">
    <property type="entry name" value="ATPase_NBD"/>
</dbReference>
<dbReference type="EMBL" id="HBUE01337521">
    <property type="protein sequence ID" value="CAG6596957.1"/>
    <property type="molecule type" value="Transcribed_RNA"/>
</dbReference>
<accession>A0A8D8I180</accession>
<dbReference type="GO" id="GO:0006310">
    <property type="term" value="P:DNA recombination"/>
    <property type="evidence" value="ECO:0007669"/>
    <property type="project" value="UniProtKB-KW"/>
</dbReference>